<evidence type="ECO:0000313" key="2">
    <source>
        <dbReference type="Proteomes" id="UP000033750"/>
    </source>
</evidence>
<comment type="caution">
    <text evidence="1">The sequence shown here is derived from an EMBL/GenBank/DDBJ whole genome shotgun (WGS) entry which is preliminary data.</text>
</comment>
<dbReference type="Pfam" id="PF13177">
    <property type="entry name" value="DNA_pol3_delta2"/>
    <property type="match status" value="1"/>
</dbReference>
<keyword evidence="2" id="KW-1185">Reference proteome</keyword>
<proteinExistence type="predicted"/>
<gene>
    <name evidence="1" type="ORF">MMELEA_02500</name>
</gene>
<dbReference type="RefSeq" id="WP_046096692.1">
    <property type="nucleotide sequence ID" value="NZ_JZXN01000002.1"/>
</dbReference>
<dbReference type="InterPro" id="IPR027417">
    <property type="entry name" value="P-loop_NTPase"/>
</dbReference>
<organism evidence="1 2">
    <name type="scientific">Mycoplasmopsis meleagridis ATCC 25294</name>
    <dbReference type="NCBI Taxonomy" id="1264554"/>
    <lineage>
        <taxon>Bacteria</taxon>
        <taxon>Bacillati</taxon>
        <taxon>Mycoplasmatota</taxon>
        <taxon>Mycoplasmoidales</taxon>
        <taxon>Metamycoplasmataceae</taxon>
        <taxon>Mycoplasmopsis</taxon>
    </lineage>
</organism>
<sequence>MKNDIKKIINNSITNNRLNHCFLLKSNKKIIFDKYIIEIINLITNHSLISLEKEQLPLNIIYLDYYDENKISKEMILQTFNNATINTSKDKKIIIFQNIENVSLQALNSILKTIEEPNNKTIFIFTTNNINKVLPTVRSRAFIININEEIENEELVEFLIKNNNLNNEKALFYSEISQNKEEIIYCLNNEIESILEEFYNVIKNTKKSFTKIYLFLEKYTKKESFTIFIFLIKIIKYALKIVIFEKKPLFSNENLKKVILKIKEINNINNIYELINDFLNKSNNKNLNPFLQAESFLIKLMEMWNV</sequence>
<reference evidence="1 2" key="1">
    <citation type="submission" date="2015-03" db="EMBL/GenBank/DDBJ databases">
        <title>Genome sequence of Mycoplasma meleagridis strain ATCC 25294.</title>
        <authorList>
            <person name="Yacoub E."/>
            <person name="Blanchard A."/>
            <person name="Sirand-Pugnet P."/>
            <person name="Mardassi B.B.A."/>
        </authorList>
    </citation>
    <scope>NUCLEOTIDE SEQUENCE [LARGE SCALE GENOMIC DNA]</scope>
    <source>
        <strain evidence="1 2">ATCC 25294</strain>
    </source>
</reference>
<dbReference type="Proteomes" id="UP000033750">
    <property type="component" value="Unassembled WGS sequence"/>
</dbReference>
<dbReference type="STRING" id="29561.MM26B8_03210"/>
<dbReference type="EMBL" id="JZXN01000002">
    <property type="protein sequence ID" value="KKB27084.1"/>
    <property type="molecule type" value="Genomic_DNA"/>
</dbReference>
<dbReference type="SUPFAM" id="SSF52540">
    <property type="entry name" value="P-loop containing nucleoside triphosphate hydrolases"/>
    <property type="match status" value="1"/>
</dbReference>
<protein>
    <submittedName>
        <fullName evidence="1">DNA polymerase III delta prime subunit</fullName>
    </submittedName>
</protein>
<evidence type="ECO:0000313" key="1">
    <source>
        <dbReference type="EMBL" id="KKB27084.1"/>
    </source>
</evidence>
<dbReference type="OrthoDB" id="396138at2"/>
<dbReference type="AlphaFoldDB" id="A0A0F5H1C4"/>
<dbReference type="PATRIC" id="fig|1264554.4.peg.18"/>
<name>A0A0F5H1C4_9BACT</name>
<dbReference type="Gene3D" id="3.40.50.300">
    <property type="entry name" value="P-loop containing nucleotide triphosphate hydrolases"/>
    <property type="match status" value="1"/>
</dbReference>
<accession>A0A0F5H1C4</accession>